<dbReference type="SUPFAM" id="SSF51735">
    <property type="entry name" value="NAD(P)-binding Rossmann-fold domains"/>
    <property type="match status" value="1"/>
</dbReference>
<organism evidence="1">
    <name type="scientific">Paenibacillus polymyxa</name>
    <name type="common">Bacillus polymyxa</name>
    <dbReference type="NCBI Taxonomy" id="1406"/>
    <lineage>
        <taxon>Bacteria</taxon>
        <taxon>Bacillati</taxon>
        <taxon>Bacillota</taxon>
        <taxon>Bacilli</taxon>
        <taxon>Bacillales</taxon>
        <taxon>Paenibacillaceae</taxon>
        <taxon>Paenibacillus</taxon>
    </lineage>
</organism>
<accession>A0AAE9PRE1</accession>
<name>A0AAE9PRE1_PAEPO</name>
<protein>
    <submittedName>
        <fullName evidence="1">SDR family oxidoreductase</fullName>
    </submittedName>
</protein>
<dbReference type="InterPro" id="IPR036291">
    <property type="entry name" value="NAD(P)-bd_dom_sf"/>
</dbReference>
<proteinExistence type="predicted"/>
<dbReference type="Pfam" id="PF13561">
    <property type="entry name" value="adh_short_C2"/>
    <property type="match status" value="1"/>
</dbReference>
<reference evidence="1" key="1">
    <citation type="submission" date="2022-11" db="EMBL/GenBank/DDBJ databases">
        <authorList>
            <person name="Vasilchenko N.G."/>
            <person name="Prazdnova E.V."/>
            <person name="Gorovtsov A.V."/>
            <person name="Chistyakov V.A."/>
            <person name="Pak M.L."/>
        </authorList>
    </citation>
    <scope>NUCLEOTIDE SEQUENCE</scope>
    <source>
        <strain evidence="1">R 4.5</strain>
    </source>
</reference>
<sequence>MVTKALSEKAIEERPQQVPIKRLGQSQEVANLALFLASDEASYITGAHHELMEDCL</sequence>
<gene>
    <name evidence="1" type="ORF">MF626_06450</name>
</gene>
<dbReference type="Gene3D" id="3.40.50.720">
    <property type="entry name" value="NAD(P)-binding Rossmann-like Domain"/>
    <property type="match status" value="1"/>
</dbReference>
<dbReference type="InterPro" id="IPR002347">
    <property type="entry name" value="SDR_fam"/>
</dbReference>
<dbReference type="AlphaFoldDB" id="A0AAE9PRE1"/>
<dbReference type="EMBL" id="CP097770">
    <property type="protein sequence ID" value="UZP76637.1"/>
    <property type="molecule type" value="Genomic_DNA"/>
</dbReference>
<evidence type="ECO:0000313" key="1">
    <source>
        <dbReference type="EMBL" id="UZP76637.1"/>
    </source>
</evidence>